<accession>A0A1H1KEY6</accession>
<dbReference type="RefSeq" id="WP_090811642.1">
    <property type="nucleotide sequence ID" value="NZ_FNKX01000003.1"/>
</dbReference>
<dbReference type="Proteomes" id="UP000199365">
    <property type="component" value="Unassembled WGS sequence"/>
</dbReference>
<name>A0A1H1KEY6_9BURK</name>
<proteinExistence type="predicted"/>
<dbReference type="STRING" id="157910.SAMN05445850_7277"/>
<dbReference type="AlphaFoldDB" id="A0A1H1KEY6"/>
<evidence type="ECO:0000313" key="2">
    <source>
        <dbReference type="EMBL" id="SDR60365.1"/>
    </source>
</evidence>
<dbReference type="EMBL" id="FNKX01000003">
    <property type="protein sequence ID" value="SDR60365.1"/>
    <property type="molecule type" value="Genomic_DNA"/>
</dbReference>
<sequence>MATEALADLPQISPRSLGNAEAIATLVNNLTGGTAAAADAAAQMSQAAQAGDPLVAFGQRLAAGMDIAGSGLSTLQMFQQVAANSANAGALAGKLASGASWLGLIANAGVLIRDAIKSGDALANIKDSDLVSLLGSATALGVTAVAAPQIAIAAGIAAAGLTFASLAWSNSPSLQDNLDAIRSVIAPYYNQLSASDQLSFTNSLSNTVTNALAGGMPVPQLNALGLVSGYSIEVPTSIQQVAGGTAYTFASGTTFFQAPDSGLPDFLLNAAGVAQTGTWMIRDEPGTASQAQICTYADGSWSQFCSGADGSIGDIFVNGNGSNYTISASSGQTFVNENGIGNHVTLNGTGVVNVQGSQTDVTLVGNNSVVNSLVASNNFATTGTGTVFHLTGDSVTFNHNSDGVVYGDSNFVAAVGSNVGVTLVGNYAHIESLIANNGFAVTGTNSVFQLAGDGVTFNENSDGIVRGDSNAIAAAGSGVTVAIGGNNVRVDSSFAWNGFSVAGTGALFNLTGDGVTFHQNSDGIVRGDSNAIAAAGSGVTVAIGGNNIRVDSSFAWNGFSVVGTGALFNLTGDGVTFHQNSDGIVSGDSNAIAAAGGGVTVAIGGNNVRVDSSFVGNGFSIAGTNSEFHLAGDGVTFHQGSNGIVYGDSNSLAIAEGNRDIIAVGNNTSVSAGARCSLSSIGDNGNISMGAGSYLFVNGGNDTVNASGCEIDFGSALRGKTIYINGDNNFINANDLNGVNTNIIVTGQGNYVYANGATVRFQGDNPANNVVSGTLNTTNGRPAGPQTPVPQPPGGGSFPSPPSGGIDQGNGVISYPVPTPPISVSPLSTAIDISLQPAPAVMSSLPDGQATASLADLQISNLIAGMSSYDAQPAASSTLLPAAQPQPYTMLAASLH</sequence>
<feature type="region of interest" description="Disordered" evidence="1">
    <location>
        <begin position="772"/>
        <end position="811"/>
    </location>
</feature>
<keyword evidence="3" id="KW-1185">Reference proteome</keyword>
<evidence type="ECO:0000256" key="1">
    <source>
        <dbReference type="SAM" id="MobiDB-lite"/>
    </source>
</evidence>
<gene>
    <name evidence="2" type="ORF">SAMN05445850_7277</name>
</gene>
<organism evidence="2 3">
    <name type="scientific">Paraburkholderia tuberum</name>
    <dbReference type="NCBI Taxonomy" id="157910"/>
    <lineage>
        <taxon>Bacteria</taxon>
        <taxon>Pseudomonadati</taxon>
        <taxon>Pseudomonadota</taxon>
        <taxon>Betaproteobacteria</taxon>
        <taxon>Burkholderiales</taxon>
        <taxon>Burkholderiaceae</taxon>
        <taxon>Paraburkholderia</taxon>
    </lineage>
</organism>
<reference evidence="3" key="1">
    <citation type="submission" date="2016-10" db="EMBL/GenBank/DDBJ databases">
        <authorList>
            <person name="Varghese N."/>
            <person name="Submissions S."/>
        </authorList>
    </citation>
    <scope>NUCLEOTIDE SEQUENCE [LARGE SCALE GENOMIC DNA]</scope>
    <source>
        <strain evidence="3">DUS833</strain>
    </source>
</reference>
<evidence type="ECO:0000313" key="3">
    <source>
        <dbReference type="Proteomes" id="UP000199365"/>
    </source>
</evidence>
<protein>
    <submittedName>
        <fullName evidence="2">Uncharacterized protein</fullName>
    </submittedName>
</protein>